<accession>A0A0E9UB16</accession>
<reference evidence="1" key="2">
    <citation type="journal article" date="2015" name="Fish Shellfish Immunol.">
        <title>Early steps in the European eel (Anguilla anguilla)-Vibrio vulnificus interaction in the gills: Role of the RtxA13 toxin.</title>
        <authorList>
            <person name="Callol A."/>
            <person name="Pajuelo D."/>
            <person name="Ebbesson L."/>
            <person name="Teles M."/>
            <person name="MacKenzie S."/>
            <person name="Amaro C."/>
        </authorList>
    </citation>
    <scope>NUCLEOTIDE SEQUENCE</scope>
</reference>
<name>A0A0E9UB16_ANGAN</name>
<organism evidence="1">
    <name type="scientific">Anguilla anguilla</name>
    <name type="common">European freshwater eel</name>
    <name type="synonym">Muraena anguilla</name>
    <dbReference type="NCBI Taxonomy" id="7936"/>
    <lineage>
        <taxon>Eukaryota</taxon>
        <taxon>Metazoa</taxon>
        <taxon>Chordata</taxon>
        <taxon>Craniata</taxon>
        <taxon>Vertebrata</taxon>
        <taxon>Euteleostomi</taxon>
        <taxon>Actinopterygii</taxon>
        <taxon>Neopterygii</taxon>
        <taxon>Teleostei</taxon>
        <taxon>Anguilliformes</taxon>
        <taxon>Anguillidae</taxon>
        <taxon>Anguilla</taxon>
    </lineage>
</organism>
<evidence type="ECO:0000313" key="1">
    <source>
        <dbReference type="EMBL" id="JAH62163.1"/>
    </source>
</evidence>
<dbReference type="AlphaFoldDB" id="A0A0E9UB16"/>
<protein>
    <submittedName>
        <fullName evidence="1">Uncharacterized protein</fullName>
    </submittedName>
</protein>
<reference evidence="1" key="1">
    <citation type="submission" date="2014-11" db="EMBL/GenBank/DDBJ databases">
        <authorList>
            <person name="Amaro Gonzalez C."/>
        </authorList>
    </citation>
    <scope>NUCLEOTIDE SEQUENCE</scope>
</reference>
<sequence>MLAEHTSGTVQFLKKISLDAFFFCINENTYAVKCPMFTQLLTECMCVRWEHSVRCKS</sequence>
<dbReference type="EMBL" id="GBXM01046414">
    <property type="protein sequence ID" value="JAH62163.1"/>
    <property type="molecule type" value="Transcribed_RNA"/>
</dbReference>
<proteinExistence type="predicted"/>